<dbReference type="PRINTS" id="PR00469">
    <property type="entry name" value="PNDRDTASEII"/>
</dbReference>
<dbReference type="PRINTS" id="PR00368">
    <property type="entry name" value="FADPNR"/>
</dbReference>
<dbReference type="PANTHER" id="PTHR42949">
    <property type="entry name" value="ANAEROBIC GLYCEROL-3-PHOSPHATE DEHYDROGENASE SUBUNIT B"/>
    <property type="match status" value="1"/>
</dbReference>
<dbReference type="AlphaFoldDB" id="A0A285S6E6"/>
<dbReference type="GO" id="GO:0016491">
    <property type="term" value="F:oxidoreductase activity"/>
    <property type="evidence" value="ECO:0007669"/>
    <property type="project" value="UniProtKB-KW"/>
</dbReference>
<evidence type="ECO:0000313" key="4">
    <source>
        <dbReference type="Proteomes" id="UP000219636"/>
    </source>
</evidence>
<sequence length="416" mass="45094">MLQVILQVCSMMKSDVVIVGAGPAGLVASIELASKGLQVVVVDEYYRSGGRLLGQLYKDRRKKQVWAGKIIANDLVEKAKSLGVKFLFETAVWKIENKTVFISNEKIKQIHTKTILLATGAIEKALPLPGWQKVGVVTAGAAQTFTNLHNVKIGKNVIFVGIDPLSISVAIEMKHAGVNVLGLFLPAPSMLNQKSNPKEVLESIASASGMATNPIYRFGGKLVHGLYTKLLLKFLKFNLLKINGIPIYIRKAVTEINGRAEVESVNVKNISIDGELIGDGKNLLVDTVCLSGGLLPLIDLSQLASCVIVDIPELGGFVPLHSPYLKTTVEGIYVAGNITGIEGAQVSMAQGKLAAWSILKEFKLVSEKDLLQAIKDVEQARSLSPITFLPNIHRGRQIMNEKWADYKNTIGESFDG</sequence>
<dbReference type="OrthoDB" id="9776839at2"/>
<dbReference type="Proteomes" id="UP000219636">
    <property type="component" value="Unassembled WGS sequence"/>
</dbReference>
<dbReference type="InterPro" id="IPR023753">
    <property type="entry name" value="FAD/NAD-binding_dom"/>
</dbReference>
<evidence type="ECO:0000259" key="2">
    <source>
        <dbReference type="Pfam" id="PF07992"/>
    </source>
</evidence>
<feature type="domain" description="FAD/NAD(P)-binding" evidence="2">
    <location>
        <begin position="15"/>
        <end position="180"/>
    </location>
</feature>
<reference evidence="4" key="1">
    <citation type="submission" date="2017-08" db="EMBL/GenBank/DDBJ databases">
        <authorList>
            <person name="Varghese N."/>
            <person name="Submissions S."/>
        </authorList>
    </citation>
    <scope>NUCLEOTIDE SEQUENCE [LARGE SCALE GENOMIC DNA]</scope>
    <source>
        <strain evidence="4">JC22</strain>
    </source>
</reference>
<dbReference type="PANTHER" id="PTHR42949:SF3">
    <property type="entry name" value="ANAEROBIC GLYCEROL-3-PHOSPHATE DEHYDROGENASE SUBUNIT B"/>
    <property type="match status" value="1"/>
</dbReference>
<protein>
    <submittedName>
        <fullName evidence="3">Thioredoxin reductase</fullName>
    </submittedName>
</protein>
<dbReference type="Pfam" id="PF07992">
    <property type="entry name" value="Pyr_redox_2"/>
    <property type="match status" value="1"/>
</dbReference>
<evidence type="ECO:0000256" key="1">
    <source>
        <dbReference type="ARBA" id="ARBA00023002"/>
    </source>
</evidence>
<name>A0A285S6E6_9BACL</name>
<dbReference type="EMBL" id="OBMQ01000003">
    <property type="protein sequence ID" value="SOC02978.1"/>
    <property type="molecule type" value="Genomic_DNA"/>
</dbReference>
<proteinExistence type="predicted"/>
<dbReference type="InterPro" id="IPR051691">
    <property type="entry name" value="Metab_Enz_Cyan_OpOx_G3PDH"/>
</dbReference>
<dbReference type="Gene3D" id="3.50.50.60">
    <property type="entry name" value="FAD/NAD(P)-binding domain"/>
    <property type="match status" value="2"/>
</dbReference>
<organism evidence="3 4">
    <name type="scientific">Ureibacillus xyleni</name>
    <dbReference type="NCBI Taxonomy" id="614648"/>
    <lineage>
        <taxon>Bacteria</taxon>
        <taxon>Bacillati</taxon>
        <taxon>Bacillota</taxon>
        <taxon>Bacilli</taxon>
        <taxon>Bacillales</taxon>
        <taxon>Caryophanaceae</taxon>
        <taxon>Ureibacillus</taxon>
    </lineage>
</organism>
<gene>
    <name evidence="3" type="ORF">SAMN05880501_103146</name>
</gene>
<keyword evidence="1" id="KW-0560">Oxidoreductase</keyword>
<keyword evidence="4" id="KW-1185">Reference proteome</keyword>
<dbReference type="SUPFAM" id="SSF51905">
    <property type="entry name" value="FAD/NAD(P)-binding domain"/>
    <property type="match status" value="1"/>
</dbReference>
<accession>A0A285S6E6</accession>
<evidence type="ECO:0000313" key="3">
    <source>
        <dbReference type="EMBL" id="SOC02978.1"/>
    </source>
</evidence>
<dbReference type="InterPro" id="IPR036188">
    <property type="entry name" value="FAD/NAD-bd_sf"/>
</dbReference>